<evidence type="ECO:0000313" key="1">
    <source>
        <dbReference type="EMBL" id="KAA8473220.1"/>
    </source>
</evidence>
<protein>
    <recommendedName>
        <fullName evidence="3">DUF3967 domain-containing protein</fullName>
    </recommendedName>
</protein>
<gene>
    <name evidence="1" type="ORF">FYW06_27915</name>
</gene>
<accession>A0A5M9GG54</accession>
<comment type="caution">
    <text evidence="1">The sequence shown here is derived from an EMBL/GenBank/DDBJ whole genome shotgun (WGS) entry which is preliminary data.</text>
</comment>
<dbReference type="Proteomes" id="UP000325411">
    <property type="component" value="Unassembled WGS sequence"/>
</dbReference>
<dbReference type="AlphaFoldDB" id="A0A5M9GG54"/>
<dbReference type="EMBL" id="VXCE01000043">
    <property type="protein sequence ID" value="KAA8473220.1"/>
    <property type="molecule type" value="Genomic_DNA"/>
</dbReference>
<sequence>MQKQWSSITLLSKEANIPYASCYNYIQGFIDFFKFKGKGKSRKFDYESSIKLLMRIRYLSEQGLDKQEISKVLEKEFPITVDIEDDITNEDASDSTSLVTTDILFETINQAVSQAFEEQNNLIRELTKKLDVQQKYIENSIVTRDQKLIETIRLIQEQNKTKEQIAASKSSNGFLGWFFRLFKKSTK</sequence>
<reference evidence="1 2" key="1">
    <citation type="submission" date="2019-09" db="EMBL/GenBank/DDBJ databases">
        <authorList>
            <person name="Geng P."/>
            <person name="Wan X."/>
            <person name="Zhou G."/>
            <person name="Yuan Z."/>
            <person name="Hu X."/>
        </authorList>
    </citation>
    <scope>NUCLEOTIDE SEQUENCE [LARGE SCALE GENOMIC DNA]</scope>
    <source>
        <strain evidence="1 2">EFR-4</strain>
    </source>
</reference>
<evidence type="ECO:0000313" key="2">
    <source>
        <dbReference type="Proteomes" id="UP000325411"/>
    </source>
</evidence>
<evidence type="ECO:0008006" key="3">
    <source>
        <dbReference type="Google" id="ProtNLM"/>
    </source>
</evidence>
<dbReference type="RefSeq" id="WP_153623552.1">
    <property type="nucleotide sequence ID" value="NZ_CP064082.1"/>
</dbReference>
<name>A0A5M9GG54_9BACI</name>
<organism evidence="1 2">
    <name type="scientific">Bacillus paranthracis</name>
    <dbReference type="NCBI Taxonomy" id="2026186"/>
    <lineage>
        <taxon>Bacteria</taxon>
        <taxon>Bacillati</taxon>
        <taxon>Bacillota</taxon>
        <taxon>Bacilli</taxon>
        <taxon>Bacillales</taxon>
        <taxon>Bacillaceae</taxon>
        <taxon>Bacillus</taxon>
        <taxon>Bacillus cereus group</taxon>
    </lineage>
</organism>
<proteinExistence type="predicted"/>